<dbReference type="PANTHER" id="PTHR34818">
    <property type="entry name" value="PROTEIN BLI-3"/>
    <property type="match status" value="1"/>
</dbReference>
<gene>
    <name evidence="3" type="ORF">V8G56_07060</name>
</gene>
<keyword evidence="1" id="KW-0732">Signal</keyword>
<dbReference type="Proteomes" id="UP001610104">
    <property type="component" value="Unassembled WGS sequence"/>
</dbReference>
<protein>
    <submittedName>
        <fullName evidence="3">Pyridoxamine 5'-phosphate oxidase family protein</fullName>
    </submittedName>
</protein>
<dbReference type="InterPro" id="IPR052917">
    <property type="entry name" value="Stress-Dev_Protein"/>
</dbReference>
<feature type="signal peptide" evidence="1">
    <location>
        <begin position="1"/>
        <end position="24"/>
    </location>
</feature>
<dbReference type="SUPFAM" id="SSF50475">
    <property type="entry name" value="FMN-binding split barrel"/>
    <property type="match status" value="1"/>
</dbReference>
<comment type="caution">
    <text evidence="3">The sequence shown here is derived from an EMBL/GenBank/DDBJ whole genome shotgun (WGS) entry which is preliminary data.</text>
</comment>
<evidence type="ECO:0000259" key="2">
    <source>
        <dbReference type="Pfam" id="PF16242"/>
    </source>
</evidence>
<sequence>MKTFIKYRCLFVLIFLLKSTHGFNQNSQTQDSTTINLLSAAKDIMISAKTCALITLDSEGRPRVRVMDPFIPENDFTVWFGTNAKTRKVEQIKNNPKVTLYYLEPNGSGYVMLHGIAQLVNDQAEKDRRWKATWEAFYPNNREDYLLIKISPQWLEVISYSHGIIGDPDTWEPPKVLFD</sequence>
<name>A0ABW7MQ49_9FLAO</name>
<feature type="domain" description="General stress protein FMN-binding split barrel" evidence="2">
    <location>
        <begin position="43"/>
        <end position="153"/>
    </location>
</feature>
<proteinExistence type="predicted"/>
<dbReference type="Pfam" id="PF16242">
    <property type="entry name" value="Pyrid_ox_like"/>
    <property type="match status" value="1"/>
</dbReference>
<accession>A0ABW7MQ49</accession>
<keyword evidence="4" id="KW-1185">Reference proteome</keyword>
<reference evidence="3 4" key="1">
    <citation type="submission" date="2024-02" db="EMBL/GenBank/DDBJ databases">
        <title>A Gaetbulibacter species isolated from tidal flats and genomic insights of their niches.</title>
        <authorList>
            <person name="Ye Y."/>
        </authorList>
    </citation>
    <scope>NUCLEOTIDE SEQUENCE [LARGE SCALE GENOMIC DNA]</scope>
    <source>
        <strain evidence="3 4">KEM-8</strain>
    </source>
</reference>
<evidence type="ECO:0000313" key="3">
    <source>
        <dbReference type="EMBL" id="MFH6768488.1"/>
    </source>
</evidence>
<evidence type="ECO:0000256" key="1">
    <source>
        <dbReference type="SAM" id="SignalP"/>
    </source>
</evidence>
<dbReference type="InterPro" id="IPR038725">
    <property type="entry name" value="YdaG_split_barrel_FMN-bd"/>
</dbReference>
<evidence type="ECO:0000313" key="4">
    <source>
        <dbReference type="Proteomes" id="UP001610104"/>
    </source>
</evidence>
<dbReference type="PANTHER" id="PTHR34818:SF1">
    <property type="entry name" value="PROTEIN BLI-3"/>
    <property type="match status" value="1"/>
</dbReference>
<dbReference type="InterPro" id="IPR012349">
    <property type="entry name" value="Split_barrel_FMN-bd"/>
</dbReference>
<feature type="chain" id="PRO_5046362990" evidence="1">
    <location>
        <begin position="25"/>
        <end position="179"/>
    </location>
</feature>
<organism evidence="3 4">
    <name type="scientific">Gaetbulibacter aquiaggeris</name>
    <dbReference type="NCBI Taxonomy" id="1735373"/>
    <lineage>
        <taxon>Bacteria</taxon>
        <taxon>Pseudomonadati</taxon>
        <taxon>Bacteroidota</taxon>
        <taxon>Flavobacteriia</taxon>
        <taxon>Flavobacteriales</taxon>
        <taxon>Flavobacteriaceae</taxon>
        <taxon>Gaetbulibacter</taxon>
    </lineage>
</organism>
<dbReference type="EMBL" id="JBAWKC010000002">
    <property type="protein sequence ID" value="MFH6768488.1"/>
    <property type="molecule type" value="Genomic_DNA"/>
</dbReference>
<dbReference type="Gene3D" id="2.30.110.10">
    <property type="entry name" value="Electron Transport, Fmn-binding Protein, Chain A"/>
    <property type="match status" value="1"/>
</dbReference>
<dbReference type="RefSeq" id="WP_395437744.1">
    <property type="nucleotide sequence ID" value="NZ_JBAWKC010000002.1"/>
</dbReference>